<reference evidence="3 4" key="1">
    <citation type="submission" date="2019-07" db="EMBL/GenBank/DDBJ databases">
        <title>Insights of Desulfuromonas acetexigens electromicrobiology.</title>
        <authorList>
            <person name="Katuri K."/>
            <person name="Sapireddy V."/>
            <person name="Shaw D.R."/>
            <person name="Saikaly P."/>
        </authorList>
    </citation>
    <scope>NUCLEOTIDE SEQUENCE [LARGE SCALE GENOMIC DNA]</scope>
    <source>
        <strain evidence="3 4">2873</strain>
    </source>
</reference>
<dbReference type="InterPro" id="IPR030931">
    <property type="entry name" value="Group_II_RT_mat"/>
</dbReference>
<comment type="caution">
    <text evidence="3">The sequence shown here is derived from an EMBL/GenBank/DDBJ whole genome shotgun (WGS) entry which is preliminary data.</text>
</comment>
<name>A0A550JAN7_9BACT</name>
<gene>
    <name evidence="3" type="primary">ltrA</name>
    <name evidence="3" type="ORF">FL622_11840</name>
</gene>
<keyword evidence="3" id="KW-0695">RNA-directed DNA polymerase</keyword>
<dbReference type="InterPro" id="IPR000477">
    <property type="entry name" value="RT_dom"/>
</dbReference>
<dbReference type="EC" id="2.7.7.49" evidence="3"/>
<keyword evidence="3" id="KW-0808">Transferase</keyword>
<dbReference type="SUPFAM" id="SSF56672">
    <property type="entry name" value="DNA/RNA polymerases"/>
    <property type="match status" value="1"/>
</dbReference>
<proteinExistence type="inferred from homology"/>
<dbReference type="InterPro" id="IPR043502">
    <property type="entry name" value="DNA/RNA_pol_sf"/>
</dbReference>
<protein>
    <submittedName>
        <fullName evidence="3">Group II intron reverse transcriptase/maturase</fullName>
        <ecNumber evidence="3">2.7.7.49</ecNumber>
    </submittedName>
</protein>
<dbReference type="NCBIfam" id="TIGR04416">
    <property type="entry name" value="group_II_RT_mat"/>
    <property type="match status" value="1"/>
</dbReference>
<evidence type="ECO:0000256" key="1">
    <source>
        <dbReference type="ARBA" id="ARBA00034120"/>
    </source>
</evidence>
<dbReference type="AlphaFoldDB" id="A0A550JAN7"/>
<organism evidence="3 4">
    <name type="scientific">Trichloromonas acetexigens</name>
    <dbReference type="NCBI Taxonomy" id="38815"/>
    <lineage>
        <taxon>Bacteria</taxon>
        <taxon>Pseudomonadati</taxon>
        <taxon>Thermodesulfobacteriota</taxon>
        <taxon>Desulfuromonadia</taxon>
        <taxon>Desulfuromonadales</taxon>
        <taxon>Trichloromonadaceae</taxon>
        <taxon>Trichloromonas</taxon>
    </lineage>
</organism>
<dbReference type="OrthoDB" id="5366084at2"/>
<dbReference type="CDD" id="cd01651">
    <property type="entry name" value="RT_G2_intron"/>
    <property type="match status" value="1"/>
</dbReference>
<dbReference type="RefSeq" id="WP_092058558.1">
    <property type="nucleotide sequence ID" value="NZ_FOJJ01000040.1"/>
</dbReference>
<dbReference type="Pfam" id="PF00078">
    <property type="entry name" value="RVT_1"/>
    <property type="match status" value="1"/>
</dbReference>
<comment type="similarity">
    <text evidence="1">Belongs to the bacterial reverse transcriptase family.</text>
</comment>
<dbReference type="PANTHER" id="PTHR34047:SF8">
    <property type="entry name" value="PROTEIN YKFC"/>
    <property type="match status" value="1"/>
</dbReference>
<dbReference type="InterPro" id="IPR013597">
    <property type="entry name" value="Mat_intron_G2"/>
</dbReference>
<dbReference type="Pfam" id="PF08388">
    <property type="entry name" value="GIIM"/>
    <property type="match status" value="1"/>
</dbReference>
<keyword evidence="3" id="KW-0548">Nucleotidyltransferase</keyword>
<feature type="domain" description="Reverse transcriptase" evidence="2">
    <location>
        <begin position="53"/>
        <end position="281"/>
    </location>
</feature>
<dbReference type="PROSITE" id="PS50878">
    <property type="entry name" value="RT_POL"/>
    <property type="match status" value="1"/>
</dbReference>
<evidence type="ECO:0000313" key="4">
    <source>
        <dbReference type="Proteomes" id="UP000317155"/>
    </source>
</evidence>
<dbReference type="GO" id="GO:0003964">
    <property type="term" value="F:RNA-directed DNA polymerase activity"/>
    <property type="evidence" value="ECO:0007669"/>
    <property type="project" value="UniProtKB-KW"/>
</dbReference>
<evidence type="ECO:0000259" key="2">
    <source>
        <dbReference type="PROSITE" id="PS50878"/>
    </source>
</evidence>
<dbReference type="Proteomes" id="UP000317155">
    <property type="component" value="Unassembled WGS sequence"/>
</dbReference>
<keyword evidence="4" id="KW-1185">Reference proteome</keyword>
<evidence type="ECO:0000313" key="3">
    <source>
        <dbReference type="EMBL" id="TRO80314.1"/>
    </source>
</evidence>
<dbReference type="InterPro" id="IPR051083">
    <property type="entry name" value="GrpII_Intron_Splice-Mob/Def"/>
</dbReference>
<sequence length="419" mass="47701">MAKIYYSLYDRMLNESGLLQAFAKVKSNKGAPGIDGQTIADFAEQLSEEIAQLASELRTKSYRPQPVRRVEIPKDGGGIRLLGIPAVRDRVVQQALLNILQPIFDPEFHPSSYGYRPGRSPQQAIAKASLFIRRYELKWVVDMDLSRCFDTLNHALILKSFRRRIADGSILDLLRMFLQSGVMTGEGWQASEDGSPQGGVISPLVANVYLDAFDQFMKGRGHRIVRYADDILILTRSKSAAHNALTVAGNYLEGELLLTVNEQKSSIVHSFKGVNYLGVTIHTGYTRIKREKVRELKDKVKGITRRNSPVNLEKVIADLNPVIRGFANYFRVANCQEEFRVLMQWIRRRLRAKQMSRPKRLHRRLRQLGYQGEFMAIKMSSWRNSAGNLAHYAIPNMYLQELGLFEMSSVQTGYLPQTY</sequence>
<dbReference type="EMBL" id="VJVV01000008">
    <property type="protein sequence ID" value="TRO80314.1"/>
    <property type="molecule type" value="Genomic_DNA"/>
</dbReference>
<accession>A0A550JAN7</accession>
<dbReference type="PANTHER" id="PTHR34047">
    <property type="entry name" value="NUCLEAR INTRON MATURASE 1, MITOCHONDRIAL-RELATED"/>
    <property type="match status" value="1"/>
</dbReference>